<comment type="caution">
    <text evidence="2">The sequence shown here is derived from an EMBL/GenBank/DDBJ whole genome shotgun (WGS) entry which is preliminary data.</text>
</comment>
<evidence type="ECO:0000256" key="1">
    <source>
        <dbReference type="SAM" id="MobiDB-lite"/>
    </source>
</evidence>
<dbReference type="EMBL" id="JBHMEA010000025">
    <property type="protein sequence ID" value="MFB9231733.1"/>
    <property type="molecule type" value="Genomic_DNA"/>
</dbReference>
<feature type="region of interest" description="Disordered" evidence="1">
    <location>
        <begin position="69"/>
        <end position="105"/>
    </location>
</feature>
<protein>
    <recommendedName>
        <fullName evidence="4">DUF3572 domain-containing protein</fullName>
    </recommendedName>
</protein>
<name>A0ABV5JE53_9RHOB</name>
<evidence type="ECO:0000313" key="2">
    <source>
        <dbReference type="EMBL" id="MFB9231733.1"/>
    </source>
</evidence>
<proteinExistence type="predicted"/>
<accession>A0ABV5JE53</accession>
<organism evidence="2 3">
    <name type="scientific">Pseudohalocynthiibacter aestuariivivens</name>
    <dbReference type="NCBI Taxonomy" id="1591409"/>
    <lineage>
        <taxon>Bacteria</taxon>
        <taxon>Pseudomonadati</taxon>
        <taxon>Pseudomonadota</taxon>
        <taxon>Alphaproteobacteria</taxon>
        <taxon>Rhodobacterales</taxon>
        <taxon>Paracoccaceae</taxon>
        <taxon>Pseudohalocynthiibacter</taxon>
    </lineage>
</organism>
<gene>
    <name evidence="2" type="ORF">ACFFUT_08040</name>
</gene>
<dbReference type="Proteomes" id="UP001589683">
    <property type="component" value="Unassembled WGS sequence"/>
</dbReference>
<evidence type="ECO:0000313" key="3">
    <source>
        <dbReference type="Proteomes" id="UP001589683"/>
    </source>
</evidence>
<reference evidence="2 3" key="1">
    <citation type="submission" date="2024-09" db="EMBL/GenBank/DDBJ databases">
        <authorList>
            <person name="Sun Q."/>
            <person name="Mori K."/>
        </authorList>
    </citation>
    <scope>NUCLEOTIDE SEQUENCE [LARGE SCALE GENOMIC DNA]</scope>
    <source>
        <strain evidence="2 3">CECT 8726</strain>
    </source>
</reference>
<dbReference type="RefSeq" id="WP_213891026.1">
    <property type="nucleotide sequence ID" value="NZ_JAGFNU010000017.1"/>
</dbReference>
<evidence type="ECO:0008006" key="4">
    <source>
        <dbReference type="Google" id="ProtNLM"/>
    </source>
</evidence>
<sequence>MHNLEQKDCLAHAALLEFGFGASADSLCRKYGIEARELETLILQTSGMPILDDSTLSDLEAALRDLAAKTPPAHRHPSFKSVSVLTKDRSGTAALSTTGQKKDEK</sequence>
<keyword evidence="3" id="KW-1185">Reference proteome</keyword>